<sequence length="401" mass="43214">MPDGTRGTQFGTGRGTSPVTTAKAEAAVRHPVPRLTVGVEEEFLLLDPATGCVVPAAEDVRRRVDGRVANGLVPELTQFQLETNSTVHTDLGWLQRELLEMRGAVAVAATEVGARLAACGTALHGNAGMPPLSVGPRYHAMLKEFGAVLRGQGVCGCHVHVGIDDREEAVLVSNHARPWLPVLQALTGNSPISDSVDTGYASWRAMMMGRWPSARPPPYFRSVRHYESLVDGMRASGVILDRGMIYWLIRLSDHVPTLEFRTADSCATVAETTMLAGLVRGLAATALRDVRAGVPAPRIDDTLLNAAWWRAARDGVEGEGLDLLSGGRMPAWDLVGRLVEHVRPGLEESGDWPVVARVLGRLRRRGSGAARQRAVYARRAHLPDVADLLVRQTLASPADTP</sequence>
<comment type="function">
    <text evidence="5">ATP-dependent carboxylate-amine ligase which exhibits weak glutamate--cysteine ligase activity.</text>
</comment>
<comment type="catalytic activity">
    <reaction evidence="4 5">
        <text>L-cysteine + L-glutamate + ATP = gamma-L-glutamyl-L-cysteine + ADP + phosphate + H(+)</text>
        <dbReference type="Rhea" id="RHEA:13285"/>
        <dbReference type="ChEBI" id="CHEBI:15378"/>
        <dbReference type="ChEBI" id="CHEBI:29985"/>
        <dbReference type="ChEBI" id="CHEBI:30616"/>
        <dbReference type="ChEBI" id="CHEBI:35235"/>
        <dbReference type="ChEBI" id="CHEBI:43474"/>
        <dbReference type="ChEBI" id="CHEBI:58173"/>
        <dbReference type="ChEBI" id="CHEBI:456216"/>
        <dbReference type="EC" id="6.3.2.2"/>
    </reaction>
</comment>
<evidence type="ECO:0000256" key="4">
    <source>
        <dbReference type="ARBA" id="ARBA00048819"/>
    </source>
</evidence>
<evidence type="ECO:0000256" key="5">
    <source>
        <dbReference type="HAMAP-Rule" id="MF_01609"/>
    </source>
</evidence>
<protein>
    <recommendedName>
        <fullName evidence="5">Putative glutamate--cysteine ligase 2</fullName>
        <ecNumber evidence="5">6.3.2.2</ecNumber>
    </recommendedName>
    <alternativeName>
        <fullName evidence="5">Gamma-glutamylcysteine synthetase 2</fullName>
        <shortName evidence="5">GCS 2</shortName>
        <shortName evidence="5">Gamma-GCS 2</shortName>
    </alternativeName>
</protein>
<accession>A0A8J3W165</accession>
<dbReference type="NCBIfam" id="NF010041">
    <property type="entry name" value="PRK13517.1-1"/>
    <property type="match status" value="1"/>
</dbReference>
<dbReference type="Proteomes" id="UP000610966">
    <property type="component" value="Unassembled WGS sequence"/>
</dbReference>
<evidence type="ECO:0000313" key="7">
    <source>
        <dbReference type="EMBL" id="GIH71808.1"/>
    </source>
</evidence>
<dbReference type="GO" id="GO:0004357">
    <property type="term" value="F:glutamate-cysteine ligase activity"/>
    <property type="evidence" value="ECO:0007669"/>
    <property type="project" value="UniProtKB-EC"/>
</dbReference>
<dbReference type="PANTHER" id="PTHR36510:SF1">
    <property type="entry name" value="GLUTAMATE--CYSTEINE LIGASE 2-RELATED"/>
    <property type="match status" value="1"/>
</dbReference>
<comment type="caution">
    <text evidence="7">The sequence shown here is derived from an EMBL/GenBank/DDBJ whole genome shotgun (WGS) entry which is preliminary data.</text>
</comment>
<dbReference type="HAMAP" id="MF_01609">
    <property type="entry name" value="Glu_cys_ligase_2"/>
    <property type="match status" value="1"/>
</dbReference>
<dbReference type="Pfam" id="PF04107">
    <property type="entry name" value="GCS2"/>
    <property type="match status" value="1"/>
</dbReference>
<evidence type="ECO:0000256" key="2">
    <source>
        <dbReference type="ARBA" id="ARBA00022741"/>
    </source>
</evidence>
<gene>
    <name evidence="7" type="ORF">Mth01_40610</name>
</gene>
<name>A0A8J3W165_9ACTN</name>
<reference evidence="7" key="1">
    <citation type="submission" date="2021-01" db="EMBL/GenBank/DDBJ databases">
        <title>Whole genome shotgun sequence of Sphaerimonospora thailandensis NBRC 107569.</title>
        <authorList>
            <person name="Komaki H."/>
            <person name="Tamura T."/>
        </authorList>
    </citation>
    <scope>NUCLEOTIDE SEQUENCE</scope>
    <source>
        <strain evidence="7">NBRC 107569</strain>
    </source>
</reference>
<organism evidence="7 8">
    <name type="scientific">Sphaerimonospora thailandensis</name>
    <dbReference type="NCBI Taxonomy" id="795644"/>
    <lineage>
        <taxon>Bacteria</taxon>
        <taxon>Bacillati</taxon>
        <taxon>Actinomycetota</taxon>
        <taxon>Actinomycetes</taxon>
        <taxon>Streptosporangiales</taxon>
        <taxon>Streptosporangiaceae</taxon>
        <taxon>Sphaerimonospora</taxon>
    </lineage>
</organism>
<evidence type="ECO:0000256" key="6">
    <source>
        <dbReference type="SAM" id="MobiDB-lite"/>
    </source>
</evidence>
<dbReference type="EC" id="6.3.2.2" evidence="5"/>
<dbReference type="PANTHER" id="PTHR36510">
    <property type="entry name" value="GLUTAMATE--CYSTEINE LIGASE 2-RELATED"/>
    <property type="match status" value="1"/>
</dbReference>
<comment type="similarity">
    <text evidence="5">Belongs to the glutamate--cysteine ligase type 2 family. YbdK subfamily.</text>
</comment>
<dbReference type="InterPro" id="IPR014746">
    <property type="entry name" value="Gln_synth/guanido_kin_cat_dom"/>
</dbReference>
<feature type="compositionally biased region" description="Low complexity" evidence="6">
    <location>
        <begin position="1"/>
        <end position="11"/>
    </location>
</feature>
<keyword evidence="3 5" id="KW-0067">ATP-binding</keyword>
<dbReference type="AlphaFoldDB" id="A0A8J3W165"/>
<keyword evidence="8" id="KW-1185">Reference proteome</keyword>
<evidence type="ECO:0000313" key="8">
    <source>
        <dbReference type="Proteomes" id="UP000610966"/>
    </source>
</evidence>
<dbReference type="GO" id="GO:0042398">
    <property type="term" value="P:modified amino acid biosynthetic process"/>
    <property type="evidence" value="ECO:0007669"/>
    <property type="project" value="InterPro"/>
</dbReference>
<keyword evidence="1 5" id="KW-0436">Ligase</keyword>
<dbReference type="InterPro" id="IPR006336">
    <property type="entry name" value="GCS2"/>
</dbReference>
<proteinExistence type="inferred from homology"/>
<dbReference type="InterPro" id="IPR011793">
    <property type="entry name" value="YbdK"/>
</dbReference>
<dbReference type="Gene3D" id="3.30.590.20">
    <property type="match status" value="1"/>
</dbReference>
<dbReference type="GO" id="GO:0005524">
    <property type="term" value="F:ATP binding"/>
    <property type="evidence" value="ECO:0007669"/>
    <property type="project" value="UniProtKB-KW"/>
</dbReference>
<dbReference type="InterPro" id="IPR050141">
    <property type="entry name" value="GCL_type2/YbdK_subfam"/>
</dbReference>
<keyword evidence="2 5" id="KW-0547">Nucleotide-binding</keyword>
<dbReference type="EMBL" id="BOOG01000040">
    <property type="protein sequence ID" value="GIH71808.1"/>
    <property type="molecule type" value="Genomic_DNA"/>
</dbReference>
<dbReference type="SUPFAM" id="SSF55931">
    <property type="entry name" value="Glutamine synthetase/guanido kinase"/>
    <property type="match status" value="1"/>
</dbReference>
<feature type="region of interest" description="Disordered" evidence="6">
    <location>
        <begin position="1"/>
        <end position="25"/>
    </location>
</feature>
<evidence type="ECO:0000256" key="3">
    <source>
        <dbReference type="ARBA" id="ARBA00022840"/>
    </source>
</evidence>
<evidence type="ECO:0000256" key="1">
    <source>
        <dbReference type="ARBA" id="ARBA00022598"/>
    </source>
</evidence>
<dbReference type="NCBIfam" id="TIGR02050">
    <property type="entry name" value="gshA_cyan_rel"/>
    <property type="match status" value="1"/>
</dbReference>